<name>A0AAV0WSF2_9HEMI</name>
<keyword evidence="2" id="KW-1185">Reference proteome</keyword>
<reference evidence="1 2" key="1">
    <citation type="submission" date="2023-01" db="EMBL/GenBank/DDBJ databases">
        <authorList>
            <person name="Whitehead M."/>
        </authorList>
    </citation>
    <scope>NUCLEOTIDE SEQUENCE [LARGE SCALE GENOMIC DNA]</scope>
</reference>
<comment type="caution">
    <text evidence="1">The sequence shown here is derived from an EMBL/GenBank/DDBJ whole genome shotgun (WGS) entry which is preliminary data.</text>
</comment>
<dbReference type="Proteomes" id="UP001160148">
    <property type="component" value="Unassembled WGS sequence"/>
</dbReference>
<gene>
    <name evidence="1" type="ORF">MEUPH1_LOCUS14435</name>
</gene>
<evidence type="ECO:0000313" key="1">
    <source>
        <dbReference type="EMBL" id="CAI6358980.1"/>
    </source>
</evidence>
<dbReference type="Gene3D" id="3.60.10.10">
    <property type="entry name" value="Endonuclease/exonuclease/phosphatase"/>
    <property type="match status" value="1"/>
</dbReference>
<organism evidence="1 2">
    <name type="scientific">Macrosiphum euphorbiae</name>
    <name type="common">potato aphid</name>
    <dbReference type="NCBI Taxonomy" id="13131"/>
    <lineage>
        <taxon>Eukaryota</taxon>
        <taxon>Metazoa</taxon>
        <taxon>Ecdysozoa</taxon>
        <taxon>Arthropoda</taxon>
        <taxon>Hexapoda</taxon>
        <taxon>Insecta</taxon>
        <taxon>Pterygota</taxon>
        <taxon>Neoptera</taxon>
        <taxon>Paraneoptera</taxon>
        <taxon>Hemiptera</taxon>
        <taxon>Sternorrhyncha</taxon>
        <taxon>Aphidomorpha</taxon>
        <taxon>Aphidoidea</taxon>
        <taxon>Aphididae</taxon>
        <taxon>Macrosiphini</taxon>
        <taxon>Macrosiphum</taxon>
    </lineage>
</organism>
<sequence>MTPYQDKISRTNLTNTGAGMFLHSKLKRPFLGQPPPAINVITQNIEGFSVTKGDLLASLCKSQSCDVLCVQETHQDEASIIPKIPGMNLVIELPHSQHTSDH</sequence>
<dbReference type="SUPFAM" id="SSF56219">
    <property type="entry name" value="DNase I-like"/>
    <property type="match status" value="1"/>
</dbReference>
<proteinExistence type="predicted"/>
<accession>A0AAV0WSF2</accession>
<dbReference type="PANTHER" id="PTHR36688">
    <property type="entry name" value="ENDO/EXONUCLEASE/PHOSPHATASE DOMAIN-CONTAINING PROTEIN"/>
    <property type="match status" value="1"/>
</dbReference>
<evidence type="ECO:0000313" key="2">
    <source>
        <dbReference type="Proteomes" id="UP001160148"/>
    </source>
</evidence>
<protein>
    <submittedName>
        <fullName evidence="1">Uncharacterized protein</fullName>
    </submittedName>
</protein>
<dbReference type="InterPro" id="IPR036691">
    <property type="entry name" value="Endo/exonu/phosph_ase_sf"/>
</dbReference>
<dbReference type="PANTHER" id="PTHR36688:SF1">
    <property type="entry name" value="ENDONUCLEASE_EXONUCLEASE_PHOSPHATASE DOMAIN-CONTAINING PROTEIN"/>
    <property type="match status" value="1"/>
</dbReference>
<dbReference type="AlphaFoldDB" id="A0AAV0WSF2"/>
<dbReference type="InterPro" id="IPR052560">
    <property type="entry name" value="RdDP_mobile_element"/>
</dbReference>
<dbReference type="EMBL" id="CARXXK010000002">
    <property type="protein sequence ID" value="CAI6358980.1"/>
    <property type="molecule type" value="Genomic_DNA"/>
</dbReference>